<dbReference type="RefSeq" id="WP_119108491.1">
    <property type="nucleotide sequence ID" value="NZ_QXJC01000001.1"/>
</dbReference>
<dbReference type="Gene3D" id="1.50.10.150">
    <property type="entry name" value="Voltage-dependent anion channel"/>
    <property type="match status" value="1"/>
</dbReference>
<sequence>MSPANFGMVMATGIVSMGCNMLGLHALALVLFALNLLLYAVMWTLYLARLVLFRQRFLNDLLDHLRGPGFFTAVAATNVVGSQCLLLVHWTRVGVAFWIIGLALWLLLTYTIFTVLTIKENKPTLDRGISGGWLLAVVATQSVAVLSALLATHIDQPLRLELNFFALSMWLWGGMLYIWMMSLIFYRYTFFPFSPGDLSPPYWINMGAMAISTLAGSLLIINTPDAPFIASLLPFLKGFTVFYWATGTWWIPMLLVLAVWRYGTKQFGLHYDPLYWGAVFPLGMYAACTQEMRLAMGFDFLRVLPEVFLGVALLTWSIAGTGAAKQAWRISVRGR</sequence>
<name>A0A398CG55_9BURK</name>
<evidence type="ECO:0000256" key="6">
    <source>
        <dbReference type="ARBA" id="ARBA00022989"/>
    </source>
</evidence>
<evidence type="ECO:0000256" key="5">
    <source>
        <dbReference type="ARBA" id="ARBA00022692"/>
    </source>
</evidence>
<evidence type="ECO:0000256" key="8">
    <source>
        <dbReference type="SAM" id="Phobius"/>
    </source>
</evidence>
<dbReference type="InterPro" id="IPR038665">
    <property type="entry name" value="Voltage-dep_anion_channel_sf"/>
</dbReference>
<dbReference type="OrthoDB" id="958273at2"/>
<organism evidence="9 10">
    <name type="scientific">Simplicispira hankyongi</name>
    <dbReference type="NCBI Taxonomy" id="2315688"/>
    <lineage>
        <taxon>Bacteria</taxon>
        <taxon>Pseudomonadati</taxon>
        <taxon>Pseudomonadota</taxon>
        <taxon>Betaproteobacteria</taxon>
        <taxon>Burkholderiales</taxon>
        <taxon>Comamonadaceae</taxon>
        <taxon>Simplicispira</taxon>
    </lineage>
</organism>
<dbReference type="Proteomes" id="UP000266302">
    <property type="component" value="Unassembled WGS sequence"/>
</dbReference>
<dbReference type="GO" id="GO:0000319">
    <property type="term" value="F:sulfite transmembrane transporter activity"/>
    <property type="evidence" value="ECO:0007669"/>
    <property type="project" value="TreeGrafter"/>
</dbReference>
<protein>
    <submittedName>
        <fullName evidence="9">C4-dicarboxylate ABC transporter</fullName>
    </submittedName>
</protein>
<evidence type="ECO:0000256" key="2">
    <source>
        <dbReference type="ARBA" id="ARBA00008566"/>
    </source>
</evidence>
<evidence type="ECO:0000256" key="7">
    <source>
        <dbReference type="ARBA" id="ARBA00023136"/>
    </source>
</evidence>
<evidence type="ECO:0000256" key="1">
    <source>
        <dbReference type="ARBA" id="ARBA00004651"/>
    </source>
</evidence>
<keyword evidence="5 8" id="KW-0812">Transmembrane</keyword>
<evidence type="ECO:0000256" key="4">
    <source>
        <dbReference type="ARBA" id="ARBA00022475"/>
    </source>
</evidence>
<dbReference type="CDD" id="cd09319">
    <property type="entry name" value="TDT_like_1"/>
    <property type="match status" value="1"/>
</dbReference>
<accession>A0A398CG55</accession>
<gene>
    <name evidence="9" type="ORF">D3F03_00865</name>
</gene>
<feature type="transmembrane region" description="Helical" evidence="8">
    <location>
        <begin position="130"/>
        <end position="150"/>
    </location>
</feature>
<feature type="transmembrane region" description="Helical" evidence="8">
    <location>
        <begin position="241"/>
        <end position="262"/>
    </location>
</feature>
<feature type="transmembrane region" description="Helical" evidence="8">
    <location>
        <begin position="170"/>
        <end position="190"/>
    </location>
</feature>
<keyword evidence="3" id="KW-0813">Transport</keyword>
<feature type="transmembrane region" description="Helical" evidence="8">
    <location>
        <begin position="274"/>
        <end position="295"/>
    </location>
</feature>
<evidence type="ECO:0000256" key="3">
    <source>
        <dbReference type="ARBA" id="ARBA00022448"/>
    </source>
</evidence>
<reference evidence="9 10" key="1">
    <citation type="submission" date="2018-09" db="EMBL/GenBank/DDBJ databases">
        <title>Draft genome of Simplicispira sp. NY-02.</title>
        <authorList>
            <person name="Im W.T."/>
        </authorList>
    </citation>
    <scope>NUCLEOTIDE SEQUENCE [LARGE SCALE GENOMIC DNA]</scope>
    <source>
        <strain evidence="9 10">NY-02</strain>
    </source>
</reference>
<dbReference type="Pfam" id="PF03595">
    <property type="entry name" value="SLAC1"/>
    <property type="match status" value="1"/>
</dbReference>
<feature type="transmembrane region" description="Helical" evidence="8">
    <location>
        <begin position="69"/>
        <end position="90"/>
    </location>
</feature>
<dbReference type="AlphaFoldDB" id="A0A398CG55"/>
<dbReference type="PANTHER" id="PTHR31686:SF1">
    <property type="entry name" value="SULFITE EFFLUX PUMP SSU1"/>
    <property type="match status" value="1"/>
</dbReference>
<dbReference type="GO" id="GO:0005886">
    <property type="term" value="C:plasma membrane"/>
    <property type="evidence" value="ECO:0007669"/>
    <property type="project" value="UniProtKB-SubCell"/>
</dbReference>
<proteinExistence type="inferred from homology"/>
<dbReference type="InterPro" id="IPR051629">
    <property type="entry name" value="Sulfite_efflux_TDT"/>
</dbReference>
<evidence type="ECO:0000313" key="9">
    <source>
        <dbReference type="EMBL" id="RIE00049.1"/>
    </source>
</evidence>
<comment type="caution">
    <text evidence="9">The sequence shown here is derived from an EMBL/GenBank/DDBJ whole genome shotgun (WGS) entry which is preliminary data.</text>
</comment>
<keyword evidence="6 8" id="KW-1133">Transmembrane helix</keyword>
<dbReference type="InterPro" id="IPR004695">
    <property type="entry name" value="SLAC1/Mae1/Ssu1/TehA"/>
</dbReference>
<keyword evidence="10" id="KW-1185">Reference proteome</keyword>
<feature type="transmembrane region" description="Helical" evidence="8">
    <location>
        <begin position="96"/>
        <end position="118"/>
    </location>
</feature>
<feature type="transmembrane region" description="Helical" evidence="8">
    <location>
        <begin position="26"/>
        <end position="48"/>
    </location>
</feature>
<feature type="transmembrane region" description="Helical" evidence="8">
    <location>
        <begin position="202"/>
        <end position="221"/>
    </location>
</feature>
<comment type="subcellular location">
    <subcellularLocation>
        <location evidence="1">Cell membrane</location>
        <topology evidence="1">Multi-pass membrane protein</topology>
    </subcellularLocation>
</comment>
<keyword evidence="7 8" id="KW-0472">Membrane</keyword>
<keyword evidence="4" id="KW-1003">Cell membrane</keyword>
<evidence type="ECO:0000313" key="10">
    <source>
        <dbReference type="Proteomes" id="UP000266302"/>
    </source>
</evidence>
<comment type="similarity">
    <text evidence="2">Belongs to the tellurite-resistance/dicarboxylate transporter (TDT) family.</text>
</comment>
<feature type="transmembrane region" description="Helical" evidence="8">
    <location>
        <begin position="307"/>
        <end position="328"/>
    </location>
</feature>
<dbReference type="PANTHER" id="PTHR31686">
    <property type="match status" value="1"/>
</dbReference>
<dbReference type="EMBL" id="QXJC01000001">
    <property type="protein sequence ID" value="RIE00049.1"/>
    <property type="molecule type" value="Genomic_DNA"/>
</dbReference>